<dbReference type="SUPFAM" id="SSF51445">
    <property type="entry name" value="(Trans)glycosidases"/>
    <property type="match status" value="1"/>
</dbReference>
<dbReference type="RefSeq" id="WP_024625718.1">
    <property type="nucleotide sequence ID" value="NZ_AYGX02000019.1"/>
</dbReference>
<keyword evidence="3" id="KW-0326">Glycosidase</keyword>
<dbReference type="PANTHER" id="PTHR10353:SF122">
    <property type="entry name" value="6-PHOSPHO-BETA-GLUCOSIDASE ASCB-RELATED"/>
    <property type="match status" value="1"/>
</dbReference>
<dbReference type="Gene3D" id="3.20.20.80">
    <property type="entry name" value="Glycosidases"/>
    <property type="match status" value="1"/>
</dbReference>
<name>A0A0R2P2M1_9LACO</name>
<dbReference type="GO" id="GO:0008422">
    <property type="term" value="F:beta-glucosidase activity"/>
    <property type="evidence" value="ECO:0007669"/>
    <property type="project" value="TreeGrafter"/>
</dbReference>
<evidence type="ECO:0000256" key="2">
    <source>
        <dbReference type="ARBA" id="ARBA00022801"/>
    </source>
</evidence>
<dbReference type="Proteomes" id="UP000050920">
    <property type="component" value="Unassembled WGS sequence"/>
</dbReference>
<proteinExistence type="inferred from homology"/>
<evidence type="ECO:0000313" key="5">
    <source>
        <dbReference type="EMBL" id="KRO29066.1"/>
    </source>
</evidence>
<dbReference type="EMBL" id="AYGX02000019">
    <property type="protein sequence ID" value="KRO29066.1"/>
    <property type="molecule type" value="Genomic_DNA"/>
</dbReference>
<dbReference type="Pfam" id="PF00232">
    <property type="entry name" value="Glyco_hydro_1"/>
    <property type="match status" value="1"/>
</dbReference>
<dbReference type="FunFam" id="3.20.20.80:FF:000004">
    <property type="entry name" value="Beta-glucosidase 6-phospho-beta-glucosidase"/>
    <property type="match status" value="1"/>
</dbReference>
<organism evidence="5 6">
    <name type="scientific">Lactiplantibacillus fabifermentans DSM 21115</name>
    <dbReference type="NCBI Taxonomy" id="1413187"/>
    <lineage>
        <taxon>Bacteria</taxon>
        <taxon>Bacillati</taxon>
        <taxon>Bacillota</taxon>
        <taxon>Bacilli</taxon>
        <taxon>Lactobacillales</taxon>
        <taxon>Lactobacillaceae</taxon>
        <taxon>Lactiplantibacillus</taxon>
    </lineage>
</organism>
<dbReference type="PROSITE" id="PS00653">
    <property type="entry name" value="GLYCOSYL_HYDROL_F1_2"/>
    <property type="match status" value="1"/>
</dbReference>
<evidence type="ECO:0000313" key="6">
    <source>
        <dbReference type="Proteomes" id="UP000050920"/>
    </source>
</evidence>
<evidence type="ECO:0000256" key="4">
    <source>
        <dbReference type="RuleBase" id="RU003690"/>
    </source>
</evidence>
<reference evidence="5 6" key="1">
    <citation type="journal article" date="2015" name="Genome Announc.">
        <title>Expanding the biotechnology potential of lactobacilli through comparative genomics of 213 strains and associated genera.</title>
        <authorList>
            <person name="Sun Z."/>
            <person name="Harris H.M."/>
            <person name="McCann A."/>
            <person name="Guo C."/>
            <person name="Argimon S."/>
            <person name="Zhang W."/>
            <person name="Yang X."/>
            <person name="Jeffery I.B."/>
            <person name="Cooney J.C."/>
            <person name="Kagawa T.F."/>
            <person name="Liu W."/>
            <person name="Song Y."/>
            <person name="Salvetti E."/>
            <person name="Wrobel A."/>
            <person name="Rasinkangas P."/>
            <person name="Parkhill J."/>
            <person name="Rea M.C."/>
            <person name="O'Sullivan O."/>
            <person name="Ritari J."/>
            <person name="Douillard F.P."/>
            <person name="Paul Ross R."/>
            <person name="Yang R."/>
            <person name="Briner A.E."/>
            <person name="Felis G.E."/>
            <person name="de Vos W.M."/>
            <person name="Barrangou R."/>
            <person name="Klaenhammer T.R."/>
            <person name="Caufield P.W."/>
            <person name="Cui Y."/>
            <person name="Zhang H."/>
            <person name="O'Toole P.W."/>
        </authorList>
    </citation>
    <scope>NUCLEOTIDE SEQUENCE [LARGE SCALE GENOMIC DNA]</scope>
    <source>
        <strain evidence="5 6">DSM 21115</strain>
    </source>
</reference>
<dbReference type="PRINTS" id="PR00131">
    <property type="entry name" value="GLHYDRLASE1"/>
</dbReference>
<protein>
    <submittedName>
        <fullName evidence="5">6-phospho-beta-glucosidase</fullName>
    </submittedName>
</protein>
<dbReference type="GO" id="GO:0005829">
    <property type="term" value="C:cytosol"/>
    <property type="evidence" value="ECO:0007669"/>
    <property type="project" value="TreeGrafter"/>
</dbReference>
<comment type="caution">
    <text evidence="5">The sequence shown here is derived from an EMBL/GenBank/DDBJ whole genome shotgun (WGS) entry which is preliminary data.</text>
</comment>
<dbReference type="InterPro" id="IPR001360">
    <property type="entry name" value="Glyco_hydro_1"/>
</dbReference>
<sequence>MGLRKDFLWGGAVAANQVEGAWNVDGKGLSVADVATYKPNVDVKDYKKQVGVTTADIEQAIATTDASDYPKRRGIDFYHRYPEDLALFHEMGFKTLRLSIAWSRIFPTGEETAPNQAGLAYYKALFAKMHEYHIEPIVTLSHYEMPLALATKYNGWADRRVIDLFVRFSQACFTAFKDDVKYWLTFNEIDSVTRHPFTSAGIIPDQTDNLLQTEYQAFHHQFVASALVTKACHETIPGSQVGCMLTKLTDYPNSSDPRDVLASFNKNTMNYFPADVQVFGEYPALVLNYLKEQGIELAMAPDDLAILKANTVDFVSFSYYMSMVSSYDETNLTLTTGNTVVGGKNPHLPVTDWGWTVDPVGLRISLLQLYDRYHKPLMIVENGMGAKDELTADHQVHDDYRINYFKAHFAEMIKAVDAGVDLLGYTSWAPIDLVSASTSQMSKRYGFIYVDEDDLGQGTLNRYKKDSFAWYQHVIATNGAELG</sequence>
<keyword evidence="2" id="KW-0378">Hydrolase</keyword>
<comment type="similarity">
    <text evidence="1 4">Belongs to the glycosyl hydrolase 1 family.</text>
</comment>
<dbReference type="PANTHER" id="PTHR10353">
    <property type="entry name" value="GLYCOSYL HYDROLASE"/>
    <property type="match status" value="1"/>
</dbReference>
<dbReference type="InterPro" id="IPR017853">
    <property type="entry name" value="GH"/>
</dbReference>
<dbReference type="GO" id="GO:0016052">
    <property type="term" value="P:carbohydrate catabolic process"/>
    <property type="evidence" value="ECO:0007669"/>
    <property type="project" value="TreeGrafter"/>
</dbReference>
<evidence type="ECO:0000256" key="3">
    <source>
        <dbReference type="ARBA" id="ARBA00023295"/>
    </source>
</evidence>
<dbReference type="AlphaFoldDB" id="A0A0R2P2M1"/>
<dbReference type="InterPro" id="IPR033132">
    <property type="entry name" value="GH_1_N_CS"/>
</dbReference>
<gene>
    <name evidence="5" type="ORF">DY78_GL001474</name>
</gene>
<evidence type="ECO:0000256" key="1">
    <source>
        <dbReference type="ARBA" id="ARBA00010838"/>
    </source>
</evidence>
<accession>A0A0R2P2M1</accession>
<keyword evidence="6" id="KW-1185">Reference proteome</keyword>